<comment type="caution">
    <text evidence="1">The sequence shown here is derived from an EMBL/GenBank/DDBJ whole genome shotgun (WGS) entry which is preliminary data.</text>
</comment>
<sequence length="164" mass="18519">MSSVRTILTTQPDSEARAILYGDTSINIIWSDCRLIWDSASLVTEAAEHEACIYGAEGKYSTHAGDVHEFRLQHCYTAEPDRKYMIQITRSSADGQDRQVNVVYETRLQDGGESAFREKIRDIARVMRSDGLQKALEHILGADAVRTQVNGSIKWRPDIIEFNV</sequence>
<organism evidence="1 2">
    <name type="scientific">Stereocaulon virgatum</name>
    <dbReference type="NCBI Taxonomy" id="373712"/>
    <lineage>
        <taxon>Eukaryota</taxon>
        <taxon>Fungi</taxon>
        <taxon>Dikarya</taxon>
        <taxon>Ascomycota</taxon>
        <taxon>Pezizomycotina</taxon>
        <taxon>Lecanoromycetes</taxon>
        <taxon>OSLEUM clade</taxon>
        <taxon>Lecanoromycetidae</taxon>
        <taxon>Lecanorales</taxon>
        <taxon>Lecanorineae</taxon>
        <taxon>Stereocaulaceae</taxon>
        <taxon>Stereocaulon</taxon>
    </lineage>
</organism>
<evidence type="ECO:0000313" key="1">
    <source>
        <dbReference type="EMBL" id="KAL2036847.1"/>
    </source>
</evidence>
<protein>
    <submittedName>
        <fullName evidence="1">Uncharacterized protein</fullName>
    </submittedName>
</protein>
<evidence type="ECO:0000313" key="2">
    <source>
        <dbReference type="Proteomes" id="UP001590950"/>
    </source>
</evidence>
<dbReference type="Proteomes" id="UP001590950">
    <property type="component" value="Unassembled WGS sequence"/>
</dbReference>
<name>A0ABR3ZTL1_9LECA</name>
<keyword evidence="2" id="KW-1185">Reference proteome</keyword>
<proteinExistence type="predicted"/>
<reference evidence="1 2" key="1">
    <citation type="submission" date="2024-09" db="EMBL/GenBank/DDBJ databases">
        <title>Rethinking Asexuality: The Enigmatic Case of Functional Sexual Genes in Lepraria (Stereocaulaceae).</title>
        <authorList>
            <person name="Doellman M."/>
            <person name="Sun Y."/>
            <person name="Barcenas-Pena A."/>
            <person name="Lumbsch H.T."/>
            <person name="Grewe F."/>
        </authorList>
    </citation>
    <scope>NUCLEOTIDE SEQUENCE [LARGE SCALE GENOMIC DNA]</scope>
    <source>
        <strain evidence="1 2">Mercado 3170</strain>
    </source>
</reference>
<dbReference type="EMBL" id="JBEFKJ010000048">
    <property type="protein sequence ID" value="KAL2036847.1"/>
    <property type="molecule type" value="Genomic_DNA"/>
</dbReference>
<gene>
    <name evidence="1" type="ORF">N7G274_010390</name>
</gene>
<accession>A0ABR3ZTL1</accession>